<feature type="domain" description="Major facilitator superfamily (MFS) profile" evidence="8">
    <location>
        <begin position="54"/>
        <end position="468"/>
    </location>
</feature>
<feature type="transmembrane region" description="Helical" evidence="7">
    <location>
        <begin position="181"/>
        <end position="204"/>
    </location>
</feature>
<organism evidence="9 10">
    <name type="scientific">Wickerhamomyces pijperi</name>
    <name type="common">Yeast</name>
    <name type="synonym">Pichia pijperi</name>
    <dbReference type="NCBI Taxonomy" id="599730"/>
    <lineage>
        <taxon>Eukaryota</taxon>
        <taxon>Fungi</taxon>
        <taxon>Dikarya</taxon>
        <taxon>Ascomycota</taxon>
        <taxon>Saccharomycotina</taxon>
        <taxon>Saccharomycetes</taxon>
        <taxon>Phaffomycetales</taxon>
        <taxon>Wickerhamomycetaceae</taxon>
        <taxon>Wickerhamomyces</taxon>
    </lineage>
</organism>
<dbReference type="OrthoDB" id="413079at2759"/>
<evidence type="ECO:0000256" key="5">
    <source>
        <dbReference type="ARBA" id="ARBA00022989"/>
    </source>
</evidence>
<evidence type="ECO:0000256" key="4">
    <source>
        <dbReference type="ARBA" id="ARBA00022692"/>
    </source>
</evidence>
<dbReference type="InterPro" id="IPR051788">
    <property type="entry name" value="MFS_Transporter"/>
</dbReference>
<dbReference type="InterPro" id="IPR036259">
    <property type="entry name" value="MFS_trans_sf"/>
</dbReference>
<dbReference type="SUPFAM" id="SSF103473">
    <property type="entry name" value="MFS general substrate transporter"/>
    <property type="match status" value="1"/>
</dbReference>
<comment type="similarity">
    <text evidence="2">Belongs to the major facilitator superfamily.</text>
</comment>
<dbReference type="InterPro" id="IPR020846">
    <property type="entry name" value="MFS_dom"/>
</dbReference>
<evidence type="ECO:0000259" key="8">
    <source>
        <dbReference type="PROSITE" id="PS50850"/>
    </source>
</evidence>
<proteinExistence type="inferred from homology"/>
<feature type="transmembrane region" description="Helical" evidence="7">
    <location>
        <begin position="269"/>
        <end position="292"/>
    </location>
</feature>
<keyword evidence="3" id="KW-0813">Transport</keyword>
<reference evidence="9" key="2">
    <citation type="submission" date="2021-01" db="EMBL/GenBank/DDBJ databases">
        <authorList>
            <person name="Schikora-Tamarit M.A."/>
        </authorList>
    </citation>
    <scope>NUCLEOTIDE SEQUENCE</scope>
    <source>
        <strain evidence="9">CBS2887</strain>
    </source>
</reference>
<accession>A0A9P8QHF5</accession>
<feature type="transmembrane region" description="Helical" evidence="7">
    <location>
        <begin position="434"/>
        <end position="456"/>
    </location>
</feature>
<comment type="subcellular location">
    <subcellularLocation>
        <location evidence="1">Endomembrane system</location>
        <topology evidence="1">Multi-pass membrane protein</topology>
    </subcellularLocation>
</comment>
<dbReference type="PANTHER" id="PTHR23514:SF3">
    <property type="entry name" value="BYPASS OF STOP CODON PROTEIN 6"/>
    <property type="match status" value="1"/>
</dbReference>
<dbReference type="GO" id="GO:0022857">
    <property type="term" value="F:transmembrane transporter activity"/>
    <property type="evidence" value="ECO:0007669"/>
    <property type="project" value="InterPro"/>
</dbReference>
<feature type="transmembrane region" description="Helical" evidence="7">
    <location>
        <begin position="366"/>
        <end position="387"/>
    </location>
</feature>
<dbReference type="InterPro" id="IPR011701">
    <property type="entry name" value="MFS"/>
</dbReference>
<evidence type="ECO:0000256" key="1">
    <source>
        <dbReference type="ARBA" id="ARBA00004127"/>
    </source>
</evidence>
<evidence type="ECO:0000256" key="3">
    <source>
        <dbReference type="ARBA" id="ARBA00022448"/>
    </source>
</evidence>
<keyword evidence="6 7" id="KW-0472">Membrane</keyword>
<comment type="caution">
    <text evidence="9">The sequence shown here is derived from an EMBL/GenBank/DDBJ whole genome shotgun (WGS) entry which is preliminary data.</text>
</comment>
<reference evidence="9" key="1">
    <citation type="journal article" date="2021" name="Open Biol.">
        <title>Shared evolutionary footprints suggest mitochondrial oxidative damage underlies multiple complex I losses in fungi.</title>
        <authorList>
            <person name="Schikora-Tamarit M.A."/>
            <person name="Marcet-Houben M."/>
            <person name="Nosek J."/>
            <person name="Gabaldon T."/>
        </authorList>
    </citation>
    <scope>NUCLEOTIDE SEQUENCE</scope>
    <source>
        <strain evidence="9">CBS2887</strain>
    </source>
</reference>
<evidence type="ECO:0000256" key="6">
    <source>
        <dbReference type="ARBA" id="ARBA00023136"/>
    </source>
</evidence>
<dbReference type="EMBL" id="JAEUBG010000134">
    <property type="protein sequence ID" value="KAH3688814.1"/>
    <property type="molecule type" value="Genomic_DNA"/>
</dbReference>
<feature type="transmembrane region" description="Helical" evidence="7">
    <location>
        <begin position="144"/>
        <end position="169"/>
    </location>
</feature>
<protein>
    <recommendedName>
        <fullName evidence="8">Major facilitator superfamily (MFS) profile domain-containing protein</fullName>
    </recommendedName>
</protein>
<evidence type="ECO:0000256" key="7">
    <source>
        <dbReference type="SAM" id="Phobius"/>
    </source>
</evidence>
<dbReference type="Pfam" id="PF07690">
    <property type="entry name" value="MFS_1"/>
    <property type="match status" value="1"/>
</dbReference>
<keyword evidence="4 7" id="KW-0812">Transmembrane</keyword>
<keyword evidence="5 7" id="KW-1133">Transmembrane helix</keyword>
<dbReference type="PROSITE" id="PS50850">
    <property type="entry name" value="MFS"/>
    <property type="match status" value="1"/>
</dbReference>
<dbReference type="AlphaFoldDB" id="A0A9P8QHF5"/>
<dbReference type="PANTHER" id="PTHR23514">
    <property type="entry name" value="BYPASS OF STOP CODON PROTEIN 6"/>
    <property type="match status" value="1"/>
</dbReference>
<keyword evidence="10" id="KW-1185">Reference proteome</keyword>
<feature type="transmembrane region" description="Helical" evidence="7">
    <location>
        <begin position="88"/>
        <end position="107"/>
    </location>
</feature>
<sequence length="468" mass="52816">MNIKTPFKYQQISNEDPTAIELEETTGIDSIQQTTAINPPISLNWRHSFKLRVQILLCFFNLFIIGLSDQSIGTLLPSLIEIYSTSQYHISLIFVLTFIGYSLAAVTNAKLHDQWGRRGVLMFGVGCLVIAYSLIGSFGSKLPLMVFICLFFIIGLAIGLADSSIGVYLSNIEDSNEIMGLLHGFYGIGGICSPPLISWIIVRFGKEKYWMFYLGLTGCSFVCLSGITWAFWDQDAAMYREELGASIEENETEAGDEEGQFGLMIKDRLVLLLCSYSFLYIGVEISISSWTLTYLLQIHQLDQLQASFIMSWFWIGLTMGRIVLGFVTSRFRNEYRANWWYSLLSAVCFGAFTVYCFYISSHPTGQLNLVITKLLLCLSGFFIGPLFPTSNITVTRILPMHYQVTGIGLYTSIGGCGSAILPFLLGNFSKAVLGFQWIMCLIWSMIVLYCVVWWCVPTVKRTRFTYQY</sequence>
<feature type="transmembrane region" description="Helical" evidence="7">
    <location>
        <begin position="339"/>
        <end position="360"/>
    </location>
</feature>
<evidence type="ECO:0000256" key="2">
    <source>
        <dbReference type="ARBA" id="ARBA00008335"/>
    </source>
</evidence>
<dbReference type="Gene3D" id="1.20.1250.20">
    <property type="entry name" value="MFS general substrate transporter like domains"/>
    <property type="match status" value="2"/>
</dbReference>
<gene>
    <name evidence="9" type="ORF">WICPIJ_000198</name>
</gene>
<dbReference type="GO" id="GO:0016020">
    <property type="term" value="C:membrane"/>
    <property type="evidence" value="ECO:0007669"/>
    <property type="project" value="TreeGrafter"/>
</dbReference>
<evidence type="ECO:0000313" key="10">
    <source>
        <dbReference type="Proteomes" id="UP000774326"/>
    </source>
</evidence>
<feature type="transmembrane region" description="Helical" evidence="7">
    <location>
        <begin position="304"/>
        <end position="327"/>
    </location>
</feature>
<evidence type="ECO:0000313" key="9">
    <source>
        <dbReference type="EMBL" id="KAH3688814.1"/>
    </source>
</evidence>
<dbReference type="GO" id="GO:0012505">
    <property type="term" value="C:endomembrane system"/>
    <property type="evidence" value="ECO:0007669"/>
    <property type="project" value="UniProtKB-SubCell"/>
</dbReference>
<dbReference type="Proteomes" id="UP000774326">
    <property type="component" value="Unassembled WGS sequence"/>
</dbReference>
<feature type="transmembrane region" description="Helical" evidence="7">
    <location>
        <begin position="407"/>
        <end position="428"/>
    </location>
</feature>
<feature type="transmembrane region" description="Helical" evidence="7">
    <location>
        <begin position="51"/>
        <end position="68"/>
    </location>
</feature>
<name>A0A9P8QHF5_WICPI</name>
<feature type="transmembrane region" description="Helical" evidence="7">
    <location>
        <begin position="210"/>
        <end position="232"/>
    </location>
</feature>
<feature type="transmembrane region" description="Helical" evidence="7">
    <location>
        <begin position="119"/>
        <end position="138"/>
    </location>
</feature>